<dbReference type="EMBL" id="CAJHNH020005011">
    <property type="protein sequence ID" value="CAG5131988.1"/>
    <property type="molecule type" value="Genomic_DNA"/>
</dbReference>
<evidence type="ECO:0000256" key="3">
    <source>
        <dbReference type="ARBA" id="ARBA00022741"/>
    </source>
</evidence>
<dbReference type="Proteomes" id="UP000678393">
    <property type="component" value="Unassembled WGS sequence"/>
</dbReference>
<dbReference type="InterPro" id="IPR000719">
    <property type="entry name" value="Prot_kinase_dom"/>
</dbReference>
<evidence type="ECO:0000256" key="1">
    <source>
        <dbReference type="ARBA" id="ARBA00022527"/>
    </source>
</evidence>
<dbReference type="InterPro" id="IPR011009">
    <property type="entry name" value="Kinase-like_dom_sf"/>
</dbReference>
<dbReference type="PROSITE" id="PS50011">
    <property type="entry name" value="PROTEIN_KINASE_DOM"/>
    <property type="match status" value="1"/>
</dbReference>
<keyword evidence="1" id="KW-0723">Serine/threonine-protein kinase</keyword>
<keyword evidence="8" id="KW-1185">Reference proteome</keyword>
<dbReference type="GO" id="GO:0035556">
    <property type="term" value="P:intracellular signal transduction"/>
    <property type="evidence" value="ECO:0007669"/>
    <property type="project" value="TreeGrafter"/>
</dbReference>
<dbReference type="GO" id="GO:0005524">
    <property type="term" value="F:ATP binding"/>
    <property type="evidence" value="ECO:0007669"/>
    <property type="project" value="UniProtKB-KW"/>
</dbReference>
<dbReference type="SUPFAM" id="SSF56112">
    <property type="entry name" value="Protein kinase-like (PK-like)"/>
    <property type="match status" value="1"/>
</dbReference>
<evidence type="ECO:0000256" key="5">
    <source>
        <dbReference type="ARBA" id="ARBA00022840"/>
    </source>
</evidence>
<dbReference type="Gene3D" id="1.10.510.10">
    <property type="entry name" value="Transferase(Phosphotransferase) domain 1"/>
    <property type="match status" value="1"/>
</dbReference>
<dbReference type="GO" id="GO:0004674">
    <property type="term" value="F:protein serine/threonine kinase activity"/>
    <property type="evidence" value="ECO:0007669"/>
    <property type="project" value="UniProtKB-KW"/>
</dbReference>
<protein>
    <recommendedName>
        <fullName evidence="6">Protein kinase domain-containing protein</fullName>
    </recommendedName>
</protein>
<evidence type="ECO:0000313" key="7">
    <source>
        <dbReference type="EMBL" id="CAG5131988.1"/>
    </source>
</evidence>
<feature type="domain" description="Protein kinase" evidence="6">
    <location>
        <begin position="1"/>
        <end position="119"/>
    </location>
</feature>
<name>A0A8S3ZVA2_9EUPU</name>
<dbReference type="SMART" id="SM00220">
    <property type="entry name" value="S_TKc"/>
    <property type="match status" value="1"/>
</dbReference>
<keyword evidence="3" id="KW-0547">Nucleotide-binding</keyword>
<feature type="non-terminal residue" evidence="7">
    <location>
        <position position="119"/>
    </location>
</feature>
<dbReference type="GO" id="GO:0005634">
    <property type="term" value="C:nucleus"/>
    <property type="evidence" value="ECO:0007669"/>
    <property type="project" value="TreeGrafter"/>
</dbReference>
<dbReference type="OrthoDB" id="504170at2759"/>
<dbReference type="GO" id="GO:0043065">
    <property type="term" value="P:positive regulation of apoptotic process"/>
    <property type="evidence" value="ECO:0007669"/>
    <property type="project" value="TreeGrafter"/>
</dbReference>
<gene>
    <name evidence="7" type="ORF">CUNI_LOCUS17546</name>
</gene>
<evidence type="ECO:0000256" key="4">
    <source>
        <dbReference type="ARBA" id="ARBA00022777"/>
    </source>
</evidence>
<dbReference type="Pfam" id="PF00069">
    <property type="entry name" value="Pkinase"/>
    <property type="match status" value="1"/>
</dbReference>
<accession>A0A8S3ZVA2</accession>
<keyword evidence="5" id="KW-0067">ATP-binding</keyword>
<keyword evidence="2" id="KW-0808">Transferase</keyword>
<reference evidence="7" key="1">
    <citation type="submission" date="2021-04" db="EMBL/GenBank/DDBJ databases">
        <authorList>
            <consortium name="Molecular Ecology Group"/>
        </authorList>
    </citation>
    <scope>NUCLEOTIDE SEQUENCE</scope>
</reference>
<sequence length="119" mass="13472">GHFAIVRRVTHKTTGHAYAAKFIRKRRGGGRKGARMEDIHKEVNILRQLNHGNIINLYDVYETSLEVVLILELVTGGELFDYISEKDHLGEEEASAFIAQILHGVKHIHAKNIAHLDLK</sequence>
<evidence type="ECO:0000256" key="2">
    <source>
        <dbReference type="ARBA" id="ARBA00022679"/>
    </source>
</evidence>
<keyword evidence="4" id="KW-0418">Kinase</keyword>
<comment type="caution">
    <text evidence="7">The sequence shown here is derived from an EMBL/GenBank/DDBJ whole genome shotgun (WGS) entry which is preliminary data.</text>
</comment>
<dbReference type="AlphaFoldDB" id="A0A8S3ZVA2"/>
<dbReference type="PANTHER" id="PTHR24342">
    <property type="entry name" value="SERINE/THREONINE-PROTEIN KINASE 17"/>
    <property type="match status" value="1"/>
</dbReference>
<evidence type="ECO:0000259" key="6">
    <source>
        <dbReference type="PROSITE" id="PS50011"/>
    </source>
</evidence>
<proteinExistence type="predicted"/>
<evidence type="ECO:0000313" key="8">
    <source>
        <dbReference type="Proteomes" id="UP000678393"/>
    </source>
</evidence>
<feature type="non-terminal residue" evidence="7">
    <location>
        <position position="1"/>
    </location>
</feature>
<dbReference type="PANTHER" id="PTHR24342:SF14">
    <property type="entry name" value="DEATH-ASSOCIATED PROTEIN KINASE DAPK-1"/>
    <property type="match status" value="1"/>
</dbReference>
<organism evidence="7 8">
    <name type="scientific">Candidula unifasciata</name>
    <dbReference type="NCBI Taxonomy" id="100452"/>
    <lineage>
        <taxon>Eukaryota</taxon>
        <taxon>Metazoa</taxon>
        <taxon>Spiralia</taxon>
        <taxon>Lophotrochozoa</taxon>
        <taxon>Mollusca</taxon>
        <taxon>Gastropoda</taxon>
        <taxon>Heterobranchia</taxon>
        <taxon>Euthyneura</taxon>
        <taxon>Panpulmonata</taxon>
        <taxon>Eupulmonata</taxon>
        <taxon>Stylommatophora</taxon>
        <taxon>Helicina</taxon>
        <taxon>Helicoidea</taxon>
        <taxon>Geomitridae</taxon>
        <taxon>Candidula</taxon>
    </lineage>
</organism>
<dbReference type="Gene3D" id="3.30.200.20">
    <property type="entry name" value="Phosphorylase Kinase, domain 1"/>
    <property type="match status" value="1"/>
</dbReference>